<dbReference type="AlphaFoldDB" id="A0A8X6Y7H7"/>
<proteinExistence type="predicted"/>
<dbReference type="OrthoDB" id="10278469at2759"/>
<dbReference type="EMBL" id="BMAV01015580">
    <property type="protein sequence ID" value="GFY65612.1"/>
    <property type="molecule type" value="Genomic_DNA"/>
</dbReference>
<accession>A0A8X6Y7H7</accession>
<protein>
    <submittedName>
        <fullName evidence="1">Uncharacterized protein</fullName>
    </submittedName>
</protein>
<evidence type="ECO:0000313" key="2">
    <source>
        <dbReference type="Proteomes" id="UP000886998"/>
    </source>
</evidence>
<organism evidence="1 2">
    <name type="scientific">Trichonephila inaurata madagascariensis</name>
    <dbReference type="NCBI Taxonomy" id="2747483"/>
    <lineage>
        <taxon>Eukaryota</taxon>
        <taxon>Metazoa</taxon>
        <taxon>Ecdysozoa</taxon>
        <taxon>Arthropoda</taxon>
        <taxon>Chelicerata</taxon>
        <taxon>Arachnida</taxon>
        <taxon>Araneae</taxon>
        <taxon>Araneomorphae</taxon>
        <taxon>Entelegynae</taxon>
        <taxon>Araneoidea</taxon>
        <taxon>Nephilidae</taxon>
        <taxon>Trichonephila</taxon>
        <taxon>Trichonephila inaurata</taxon>
    </lineage>
</organism>
<name>A0A8X6Y7H7_9ARAC</name>
<reference evidence="1" key="1">
    <citation type="submission" date="2020-08" db="EMBL/GenBank/DDBJ databases">
        <title>Multicomponent nature underlies the extraordinary mechanical properties of spider dragline silk.</title>
        <authorList>
            <person name="Kono N."/>
            <person name="Nakamura H."/>
            <person name="Mori M."/>
            <person name="Yoshida Y."/>
            <person name="Ohtoshi R."/>
            <person name="Malay A.D."/>
            <person name="Moran D.A.P."/>
            <person name="Tomita M."/>
            <person name="Numata K."/>
            <person name="Arakawa K."/>
        </authorList>
    </citation>
    <scope>NUCLEOTIDE SEQUENCE</scope>
</reference>
<gene>
    <name evidence="1" type="ORF">TNIN_224371</name>
</gene>
<dbReference type="Proteomes" id="UP000886998">
    <property type="component" value="Unassembled WGS sequence"/>
</dbReference>
<comment type="caution">
    <text evidence="1">The sequence shown here is derived from an EMBL/GenBank/DDBJ whole genome shotgun (WGS) entry which is preliminary data.</text>
</comment>
<keyword evidence="2" id="KW-1185">Reference proteome</keyword>
<evidence type="ECO:0000313" key="1">
    <source>
        <dbReference type="EMBL" id="GFY65612.1"/>
    </source>
</evidence>
<sequence length="83" mass="9548">MKKAYLSKQALPLKLNNATADFFPQKFGQSDRRKDRLNSLGKFSNLTVTFKEVPMRRENVASLFDPLSLMRLTSEKGRKKKGK</sequence>